<name>A0ABY3MZM0_9GAMM</name>
<protein>
    <submittedName>
        <fullName evidence="1">YfcL family protein</fullName>
    </submittedName>
</protein>
<dbReference type="RefSeq" id="WP_101345228.1">
    <property type="nucleotide sequence ID" value="NZ_PJAI02000004.1"/>
</dbReference>
<keyword evidence="2" id="KW-1185">Reference proteome</keyword>
<evidence type="ECO:0000313" key="1">
    <source>
        <dbReference type="EMBL" id="TYK66462.1"/>
    </source>
</evidence>
<organism evidence="1 2">
    <name type="scientific">Colwellia echini</name>
    <dbReference type="NCBI Taxonomy" id="1982103"/>
    <lineage>
        <taxon>Bacteria</taxon>
        <taxon>Pseudomonadati</taxon>
        <taxon>Pseudomonadota</taxon>
        <taxon>Gammaproteobacteria</taxon>
        <taxon>Alteromonadales</taxon>
        <taxon>Colwelliaceae</taxon>
        <taxon>Colwellia</taxon>
    </lineage>
</organism>
<sequence>MSTDFNNSAIEANANEQTAQLKTAADLYHYLDDLFEQDADSDTLFAGGYLRGLSSLVATDFGDENQALTAKLVESITAKISQSKSELTPQDYAIVTNFWLLVQTKIAN</sequence>
<dbReference type="Proteomes" id="UP000815846">
    <property type="component" value="Unassembled WGS sequence"/>
</dbReference>
<gene>
    <name evidence="1" type="ORF">CWS31_005815</name>
</gene>
<comment type="caution">
    <text evidence="1">The sequence shown here is derived from an EMBL/GenBank/DDBJ whole genome shotgun (WGS) entry which is preliminary data.</text>
</comment>
<reference evidence="1 2" key="1">
    <citation type="submission" date="2019-08" db="EMBL/GenBank/DDBJ databases">
        <title>Microbe sample from Colwellia echini.</title>
        <authorList>
            <person name="Christiansen L."/>
            <person name="Pathiraja D."/>
            <person name="Schultz-Johansen M."/>
            <person name="Choi I.-G."/>
            <person name="Stougaard P."/>
        </authorList>
    </citation>
    <scope>NUCLEOTIDE SEQUENCE [LARGE SCALE GENOMIC DNA]</scope>
    <source>
        <strain evidence="1 2">A3</strain>
    </source>
</reference>
<dbReference type="InterPro" id="IPR014987">
    <property type="entry name" value="UPF_YfcL"/>
</dbReference>
<evidence type="ECO:0000313" key="2">
    <source>
        <dbReference type="Proteomes" id="UP000815846"/>
    </source>
</evidence>
<dbReference type="EMBL" id="PJAI02000004">
    <property type="protein sequence ID" value="TYK66462.1"/>
    <property type="molecule type" value="Genomic_DNA"/>
</dbReference>
<accession>A0ABY3MZM0</accession>
<dbReference type="Pfam" id="PF08891">
    <property type="entry name" value="YfcL"/>
    <property type="match status" value="1"/>
</dbReference>
<proteinExistence type="predicted"/>